<sequence length="91" mass="10723">MQDEKFEFVKNRVAGYNFATKKTMATFRMFCGEQKQEVINQLVILFGKRLYISPDSSDPENLYFFVTSPEYQFEPKEYFYADDNNNADSSV</sequence>
<name>A0A6C0JQT5_9ZZZZ</name>
<evidence type="ECO:0000313" key="1">
    <source>
        <dbReference type="EMBL" id="QHU08122.1"/>
    </source>
</evidence>
<dbReference type="AlphaFoldDB" id="A0A6C0JQT5"/>
<reference evidence="1" key="1">
    <citation type="journal article" date="2020" name="Nature">
        <title>Giant virus diversity and host interactions through global metagenomics.</title>
        <authorList>
            <person name="Schulz F."/>
            <person name="Roux S."/>
            <person name="Paez-Espino D."/>
            <person name="Jungbluth S."/>
            <person name="Walsh D.A."/>
            <person name="Denef V.J."/>
            <person name="McMahon K.D."/>
            <person name="Konstantinidis K.T."/>
            <person name="Eloe-Fadrosh E.A."/>
            <person name="Kyrpides N.C."/>
            <person name="Woyke T."/>
        </authorList>
    </citation>
    <scope>NUCLEOTIDE SEQUENCE</scope>
    <source>
        <strain evidence="1">GVMAG-S-1062768-28</strain>
    </source>
</reference>
<protein>
    <submittedName>
        <fullName evidence="1">Uncharacterized protein</fullName>
    </submittedName>
</protein>
<organism evidence="1">
    <name type="scientific">viral metagenome</name>
    <dbReference type="NCBI Taxonomy" id="1070528"/>
    <lineage>
        <taxon>unclassified sequences</taxon>
        <taxon>metagenomes</taxon>
        <taxon>organismal metagenomes</taxon>
    </lineage>
</organism>
<proteinExistence type="predicted"/>
<dbReference type="EMBL" id="MN740694">
    <property type="protein sequence ID" value="QHU08122.1"/>
    <property type="molecule type" value="Genomic_DNA"/>
</dbReference>
<accession>A0A6C0JQT5</accession>